<sequence length="61" mass="6593">MSNEKVTGESLDVSNADSQEQQNEGRLKWVSPTLVDIDVRSKTAHSIGPIYTDGSFAPKAS</sequence>
<organism evidence="2 3">
    <name type="scientific">Methylomonas methanica (strain DSM 25384 / MC09)</name>
    <dbReference type="NCBI Taxonomy" id="857087"/>
    <lineage>
        <taxon>Bacteria</taxon>
        <taxon>Pseudomonadati</taxon>
        <taxon>Pseudomonadota</taxon>
        <taxon>Gammaproteobacteria</taxon>
        <taxon>Methylococcales</taxon>
        <taxon>Methylococcaceae</taxon>
        <taxon>Methylomonas</taxon>
    </lineage>
</organism>
<dbReference type="KEGG" id="mmt:Metme_3667"/>
<evidence type="ECO:0000256" key="1">
    <source>
        <dbReference type="SAM" id="MobiDB-lite"/>
    </source>
</evidence>
<gene>
    <name evidence="2" type="ordered locus">Metme_3667</name>
</gene>
<dbReference type="Proteomes" id="UP000008888">
    <property type="component" value="Chromosome"/>
</dbReference>
<evidence type="ECO:0000313" key="2">
    <source>
        <dbReference type="EMBL" id="AEG02028.1"/>
    </source>
</evidence>
<dbReference type="RefSeq" id="WP_013820247.1">
    <property type="nucleotide sequence ID" value="NC_015572.1"/>
</dbReference>
<feature type="compositionally biased region" description="Polar residues" evidence="1">
    <location>
        <begin position="12"/>
        <end position="24"/>
    </location>
</feature>
<name>F9ZW57_METMM</name>
<dbReference type="EMBL" id="CP002738">
    <property type="protein sequence ID" value="AEG02028.1"/>
    <property type="molecule type" value="Genomic_DNA"/>
</dbReference>
<reference evidence="2 3" key="1">
    <citation type="journal article" date="2011" name="J. Bacteriol.">
        <title>Complete Genome Sequence of the Aerobic Marine Methanotroph Methylomonas methanica MC09.</title>
        <authorList>
            <person name="Boden R."/>
            <person name="Cunliffe M."/>
            <person name="Scanlan J."/>
            <person name="Moussard H."/>
            <person name="Kits K.D."/>
            <person name="Klotz M.G."/>
            <person name="Jetten M.S."/>
            <person name="Vuilleumier S."/>
            <person name="Han J."/>
            <person name="Peters L."/>
            <person name="Mikhailova N."/>
            <person name="Teshima H."/>
            <person name="Tapia R."/>
            <person name="Kyrpides N."/>
            <person name="Ivanova N."/>
            <person name="Pagani I."/>
            <person name="Cheng J.F."/>
            <person name="Goodwin L."/>
            <person name="Han C."/>
            <person name="Hauser L."/>
            <person name="Land M.L."/>
            <person name="Lapidus A."/>
            <person name="Lucas S."/>
            <person name="Pitluck S."/>
            <person name="Woyke T."/>
            <person name="Stein L."/>
            <person name="Murrell J.C."/>
        </authorList>
    </citation>
    <scope>NUCLEOTIDE SEQUENCE [LARGE SCALE GENOMIC DNA]</scope>
    <source>
        <strain evidence="2 3">MC09</strain>
    </source>
</reference>
<proteinExistence type="predicted"/>
<dbReference type="HOGENOM" id="CLU_2917349_0_0_6"/>
<keyword evidence="3" id="KW-1185">Reference proteome</keyword>
<feature type="region of interest" description="Disordered" evidence="1">
    <location>
        <begin position="1"/>
        <end position="28"/>
    </location>
</feature>
<dbReference type="STRING" id="857087.Metme_3667"/>
<evidence type="ECO:0000313" key="3">
    <source>
        <dbReference type="Proteomes" id="UP000008888"/>
    </source>
</evidence>
<accession>F9ZW57</accession>
<reference evidence="3" key="3">
    <citation type="submission" date="2011-05" db="EMBL/GenBank/DDBJ databases">
        <title>Complete sequence of Methylomonas methanica MC09.</title>
        <authorList>
            <consortium name="US DOE Joint Genome Institute"/>
            <person name="Lucas S."/>
            <person name="Han J."/>
            <person name="Lapidus A."/>
            <person name="Cheng J.-F."/>
            <person name="Goodwin L."/>
            <person name="Pitluck S."/>
            <person name="Peters L."/>
            <person name="Mikhailova N."/>
            <person name="Teshima H."/>
            <person name="Han C."/>
            <person name="Tapia R."/>
            <person name="Land M."/>
            <person name="Hauser L."/>
            <person name="Kyrpides N."/>
            <person name="Ivanova N."/>
            <person name="Pagani I."/>
            <person name="Stein L."/>
            <person name="Woyke T."/>
        </authorList>
    </citation>
    <scope>NUCLEOTIDE SEQUENCE [LARGE SCALE GENOMIC DNA]</scope>
    <source>
        <strain evidence="3">MC09</strain>
    </source>
</reference>
<reference key="2">
    <citation type="submission" date="2011-05" db="EMBL/GenBank/DDBJ databases">
        <title>Complete genome sequence of the aerobic marine methanotroph Methylomonas methanica MC09.</title>
        <authorList>
            <person name="Boden R."/>
            <person name="Cunliffe M."/>
            <person name="Scanlan J."/>
            <person name="Moussard H."/>
            <person name="Kits K.D."/>
            <person name="Klotz M."/>
            <person name="Jetten M."/>
            <person name="Vuilleumier S."/>
            <person name="Han J."/>
            <person name="Peters L."/>
            <person name="Mikhailova N."/>
            <person name="Teshima H."/>
            <person name="Tapia R."/>
            <person name="Kyrpides N."/>
            <person name="Ivanova N."/>
            <person name="Pagani I."/>
            <person name="Cheng J.-F."/>
            <person name="Goodwin L."/>
            <person name="Han C."/>
            <person name="Hauser L."/>
            <person name="Land M."/>
            <person name="Lapidus A."/>
            <person name="Lucas S."/>
            <person name="Pitluck S."/>
            <person name="Woyke T."/>
            <person name="Stein L.Y."/>
            <person name="Murrell C."/>
        </authorList>
    </citation>
    <scope>NUCLEOTIDE SEQUENCE</scope>
    <source>
        <strain>MC09</strain>
    </source>
</reference>
<protein>
    <submittedName>
        <fullName evidence="2">Uncharacterized protein</fullName>
    </submittedName>
</protein>
<dbReference type="AlphaFoldDB" id="F9ZW57"/>